<evidence type="ECO:0000313" key="6">
    <source>
        <dbReference type="EMBL" id="MBS0032450.1"/>
    </source>
</evidence>
<dbReference type="PANTHER" id="PTHR43335">
    <property type="entry name" value="ABC TRANSPORTER, ATP-BINDING PROTEIN"/>
    <property type="match status" value="1"/>
</dbReference>
<evidence type="ECO:0000256" key="2">
    <source>
        <dbReference type="ARBA" id="ARBA00022448"/>
    </source>
</evidence>
<dbReference type="InterPro" id="IPR027417">
    <property type="entry name" value="P-loop_NTPase"/>
</dbReference>
<dbReference type="Proteomes" id="UP000676386">
    <property type="component" value="Unassembled WGS sequence"/>
</dbReference>
<dbReference type="EMBL" id="JAGTXB010000039">
    <property type="protein sequence ID" value="MBS0032450.1"/>
    <property type="molecule type" value="Genomic_DNA"/>
</dbReference>
<evidence type="ECO:0000256" key="1">
    <source>
        <dbReference type="ARBA" id="ARBA00005417"/>
    </source>
</evidence>
<gene>
    <name evidence="6" type="ORF">KE626_34280</name>
</gene>
<dbReference type="InterPro" id="IPR003439">
    <property type="entry name" value="ABC_transporter-like_ATP-bd"/>
</dbReference>
<dbReference type="InterPro" id="IPR017871">
    <property type="entry name" value="ABC_transporter-like_CS"/>
</dbReference>
<comment type="caution">
    <text evidence="6">The sequence shown here is derived from an EMBL/GenBank/DDBJ whole genome shotgun (WGS) entry which is preliminary data.</text>
</comment>
<dbReference type="GO" id="GO:0005524">
    <property type="term" value="F:ATP binding"/>
    <property type="evidence" value="ECO:0007669"/>
    <property type="project" value="UniProtKB-KW"/>
</dbReference>
<dbReference type="SUPFAM" id="SSF52540">
    <property type="entry name" value="P-loop containing nucleoside triphosphate hydrolases"/>
    <property type="match status" value="1"/>
</dbReference>
<dbReference type="InterPro" id="IPR003593">
    <property type="entry name" value="AAA+_ATPase"/>
</dbReference>
<evidence type="ECO:0000259" key="5">
    <source>
        <dbReference type="PROSITE" id="PS50893"/>
    </source>
</evidence>
<evidence type="ECO:0000313" key="7">
    <source>
        <dbReference type="Proteomes" id="UP000676386"/>
    </source>
</evidence>
<dbReference type="Pfam" id="PF00005">
    <property type="entry name" value="ABC_tran"/>
    <property type="match status" value="1"/>
</dbReference>
<dbReference type="PROSITE" id="PS00211">
    <property type="entry name" value="ABC_TRANSPORTER_1"/>
    <property type="match status" value="1"/>
</dbReference>
<keyword evidence="4 6" id="KW-0067">ATP-binding</keyword>
<organism evidence="6 7">
    <name type="scientific">Chitinophaga hostae</name>
    <dbReference type="NCBI Taxonomy" id="2831022"/>
    <lineage>
        <taxon>Bacteria</taxon>
        <taxon>Pseudomonadati</taxon>
        <taxon>Bacteroidota</taxon>
        <taxon>Chitinophagia</taxon>
        <taxon>Chitinophagales</taxon>
        <taxon>Chitinophagaceae</taxon>
        <taxon>Chitinophaga</taxon>
    </lineage>
</organism>
<accession>A0ABS5JB66</accession>
<evidence type="ECO:0000256" key="4">
    <source>
        <dbReference type="ARBA" id="ARBA00022840"/>
    </source>
</evidence>
<dbReference type="SMART" id="SM00382">
    <property type="entry name" value="AAA"/>
    <property type="match status" value="1"/>
</dbReference>
<sequence>MTAYCLETAQLTHYFPHNEMGLDNICLQVPAGAIYGFLGPNGAGKTTTLKLILGLLRKQQGSIRIFGESFDTHRVAILKRVGSLIESPSVYAHLTAAENLRLLQKIYQCPAARVREVLALTGLLDTGAKKVQRFSLGMKQRLSIAIAMLHNPSLLILDEPTNGLDPAGIIEMRALLRQLNQESNITIVISSHLLTEIEKLVTHVGIINKGKLLYQGELHTLTGQRAAGSRTVIDCSDAARSLTLILENGWTGVLEEGKVLLESVSREGLADINQRLVMAGIQVYDMNTRRNDLEDIFMNLTNN</sequence>
<comment type="similarity">
    <text evidence="1">Belongs to the ABC transporter superfamily.</text>
</comment>
<protein>
    <submittedName>
        <fullName evidence="6">ABC transporter ATP-binding protein</fullName>
    </submittedName>
</protein>
<dbReference type="RefSeq" id="WP_211977634.1">
    <property type="nucleotide sequence ID" value="NZ_CBFHAM010000144.1"/>
</dbReference>
<keyword evidence="3" id="KW-0547">Nucleotide-binding</keyword>
<proteinExistence type="inferred from homology"/>
<keyword evidence="7" id="KW-1185">Reference proteome</keyword>
<reference evidence="6 7" key="1">
    <citation type="submission" date="2021-04" db="EMBL/GenBank/DDBJ databases">
        <title>Chitinophaga sp. nov., isolated from the rhizosphere soil.</title>
        <authorList>
            <person name="He S."/>
        </authorList>
    </citation>
    <scope>NUCLEOTIDE SEQUENCE [LARGE SCALE GENOMIC DNA]</scope>
    <source>
        <strain evidence="6 7">2R12</strain>
    </source>
</reference>
<dbReference type="PROSITE" id="PS50893">
    <property type="entry name" value="ABC_TRANSPORTER_2"/>
    <property type="match status" value="1"/>
</dbReference>
<dbReference type="Gene3D" id="3.40.50.300">
    <property type="entry name" value="P-loop containing nucleotide triphosphate hydrolases"/>
    <property type="match status" value="1"/>
</dbReference>
<keyword evidence="2" id="KW-0813">Transport</keyword>
<name>A0ABS5JB66_9BACT</name>
<feature type="domain" description="ABC transporter" evidence="5">
    <location>
        <begin position="6"/>
        <end position="234"/>
    </location>
</feature>
<evidence type="ECO:0000256" key="3">
    <source>
        <dbReference type="ARBA" id="ARBA00022741"/>
    </source>
</evidence>
<dbReference type="PANTHER" id="PTHR43335:SF4">
    <property type="entry name" value="ABC TRANSPORTER, ATP-BINDING PROTEIN"/>
    <property type="match status" value="1"/>
</dbReference>